<comment type="catalytic activity">
    <reaction evidence="1">
        <text>[E2 ubiquitin-conjugating enzyme]-S-ubiquitinyl-L-cysteine + [acceptor protein]-L-lysine = [E2 ubiquitin-conjugating enzyme]-L-cysteine + [acceptor protein]-N(6)-ubiquitinyl-L-lysine.</text>
        <dbReference type="EC" id="2.3.2.31"/>
    </reaction>
</comment>
<evidence type="ECO:0000313" key="12">
    <source>
        <dbReference type="Proteomes" id="UP001271007"/>
    </source>
</evidence>
<accession>A0AAJ0GK04</accession>
<dbReference type="Proteomes" id="UP001271007">
    <property type="component" value="Unassembled WGS sequence"/>
</dbReference>
<keyword evidence="3" id="KW-0808">Transferase</keyword>
<evidence type="ECO:0000256" key="1">
    <source>
        <dbReference type="ARBA" id="ARBA00001798"/>
    </source>
</evidence>
<dbReference type="InterPro" id="IPR044066">
    <property type="entry name" value="TRIAD_supradom"/>
</dbReference>
<dbReference type="EC" id="2.3.2.31" evidence="2"/>
<dbReference type="GO" id="GO:0008270">
    <property type="term" value="F:zinc ion binding"/>
    <property type="evidence" value="ECO:0007669"/>
    <property type="project" value="UniProtKB-KW"/>
</dbReference>
<sequence length="494" mass="54303">MAPRSRPSFDCSLCLTTCAGASQLIDSSPVCQSCIVDHILPKFHAALKYESQYPAKWSEHVILSLEDFKRHFSPQEYRTFSAAWKTKIVEYSVAYKLRVYCKDCETFVNFDDDADCAGFCDKCSAVVCGWCGNPGHDAGDCDYDDANPDVDPVERVSGFKRCPNEACKAGLFLYDGCNEVNCGVCRGRFCWVCLVNDPAQGHWAPGKPCPRFGKAGDRRAVYDRVGLVVMNAGPALRFGRNVERLLADTEPAPQVPQHAAPAVQDQDLQTDLGRALGIPVDPEAERLADLELAELLRGESDDEDGEFEVRWESDEESEIDEEDETEEEDEADEEGGGAAVNEIEIHPDPAGGARVTFPLTRLPALLAARDQWHNRTTDDSEAAPNHPNIEGDLQNSDLAEREGLTNDVPQHPSRAHEPPTGWAGWVALQADTIAAQIEATVNEEALHHAEDDAQDLTHAQVPTIQDALRCWRLGLNDRGEAANHYTAPSSSNTL</sequence>
<dbReference type="GO" id="GO:0016567">
    <property type="term" value="P:protein ubiquitination"/>
    <property type="evidence" value="ECO:0007669"/>
    <property type="project" value="InterPro"/>
</dbReference>
<evidence type="ECO:0000256" key="4">
    <source>
        <dbReference type="ARBA" id="ARBA00022723"/>
    </source>
</evidence>
<evidence type="ECO:0000259" key="10">
    <source>
        <dbReference type="PROSITE" id="PS51873"/>
    </source>
</evidence>
<name>A0AAJ0GK04_9PEZI</name>
<dbReference type="InterPro" id="IPR002867">
    <property type="entry name" value="IBR_dom"/>
</dbReference>
<feature type="region of interest" description="Disordered" evidence="9">
    <location>
        <begin position="296"/>
        <end position="336"/>
    </location>
</feature>
<reference evidence="11" key="1">
    <citation type="submission" date="2023-04" db="EMBL/GenBank/DDBJ databases">
        <title>Black Yeasts Isolated from many extreme environments.</title>
        <authorList>
            <person name="Coleine C."/>
            <person name="Stajich J.E."/>
            <person name="Selbmann L."/>
        </authorList>
    </citation>
    <scope>NUCLEOTIDE SEQUENCE</scope>
    <source>
        <strain evidence="11">CCFEE 5312</strain>
    </source>
</reference>
<dbReference type="CDD" id="cd20336">
    <property type="entry name" value="Rcat_RBR"/>
    <property type="match status" value="1"/>
</dbReference>
<keyword evidence="8" id="KW-0862">Zinc</keyword>
<dbReference type="EMBL" id="JAWDJX010000001">
    <property type="protein sequence ID" value="KAK3059091.1"/>
    <property type="molecule type" value="Genomic_DNA"/>
</dbReference>
<keyword evidence="4" id="KW-0479">Metal-binding</keyword>
<evidence type="ECO:0000256" key="3">
    <source>
        <dbReference type="ARBA" id="ARBA00022679"/>
    </source>
</evidence>
<keyword evidence="5" id="KW-0677">Repeat</keyword>
<evidence type="ECO:0000256" key="2">
    <source>
        <dbReference type="ARBA" id="ARBA00012251"/>
    </source>
</evidence>
<feature type="compositionally biased region" description="Acidic residues" evidence="9">
    <location>
        <begin position="313"/>
        <end position="335"/>
    </location>
</feature>
<protein>
    <recommendedName>
        <fullName evidence="2">RBR-type E3 ubiquitin transferase</fullName>
        <ecNumber evidence="2">2.3.2.31</ecNumber>
    </recommendedName>
</protein>
<dbReference type="GO" id="GO:0061630">
    <property type="term" value="F:ubiquitin protein ligase activity"/>
    <property type="evidence" value="ECO:0007669"/>
    <property type="project" value="UniProtKB-EC"/>
</dbReference>
<proteinExistence type="predicted"/>
<evidence type="ECO:0000256" key="5">
    <source>
        <dbReference type="ARBA" id="ARBA00022737"/>
    </source>
</evidence>
<dbReference type="Pfam" id="PF01485">
    <property type="entry name" value="IBR"/>
    <property type="match status" value="1"/>
</dbReference>
<dbReference type="Gene3D" id="1.20.120.1750">
    <property type="match status" value="1"/>
</dbReference>
<feature type="region of interest" description="Disordered" evidence="9">
    <location>
        <begin position="374"/>
        <end position="393"/>
    </location>
</feature>
<evidence type="ECO:0000256" key="6">
    <source>
        <dbReference type="ARBA" id="ARBA00022771"/>
    </source>
</evidence>
<dbReference type="PANTHER" id="PTHR11685">
    <property type="entry name" value="RBR FAMILY RING FINGER AND IBR DOMAIN-CONTAINING"/>
    <property type="match status" value="1"/>
</dbReference>
<dbReference type="AlphaFoldDB" id="A0AAJ0GK04"/>
<comment type="caution">
    <text evidence="11">The sequence shown here is derived from an EMBL/GenBank/DDBJ whole genome shotgun (WGS) entry which is preliminary data.</text>
</comment>
<dbReference type="SUPFAM" id="SSF57850">
    <property type="entry name" value="RING/U-box"/>
    <property type="match status" value="1"/>
</dbReference>
<dbReference type="PROSITE" id="PS51873">
    <property type="entry name" value="TRIAD"/>
    <property type="match status" value="1"/>
</dbReference>
<organism evidence="11 12">
    <name type="scientific">Extremus antarcticus</name>
    <dbReference type="NCBI Taxonomy" id="702011"/>
    <lineage>
        <taxon>Eukaryota</taxon>
        <taxon>Fungi</taxon>
        <taxon>Dikarya</taxon>
        <taxon>Ascomycota</taxon>
        <taxon>Pezizomycotina</taxon>
        <taxon>Dothideomycetes</taxon>
        <taxon>Dothideomycetidae</taxon>
        <taxon>Mycosphaerellales</taxon>
        <taxon>Extremaceae</taxon>
        <taxon>Extremus</taxon>
    </lineage>
</organism>
<evidence type="ECO:0000313" key="11">
    <source>
        <dbReference type="EMBL" id="KAK3059091.1"/>
    </source>
</evidence>
<evidence type="ECO:0000256" key="9">
    <source>
        <dbReference type="SAM" id="MobiDB-lite"/>
    </source>
</evidence>
<dbReference type="InterPro" id="IPR031127">
    <property type="entry name" value="E3_UB_ligase_RBR"/>
</dbReference>
<keyword evidence="12" id="KW-1185">Reference proteome</keyword>
<evidence type="ECO:0000256" key="8">
    <source>
        <dbReference type="ARBA" id="ARBA00022833"/>
    </source>
</evidence>
<feature type="domain" description="RING-type" evidence="10">
    <location>
        <begin position="7"/>
        <end position="213"/>
    </location>
</feature>
<keyword evidence="7" id="KW-0833">Ubl conjugation pathway</keyword>
<gene>
    <name evidence="11" type="ORF">LTR09_000657</name>
</gene>
<evidence type="ECO:0000256" key="7">
    <source>
        <dbReference type="ARBA" id="ARBA00022786"/>
    </source>
</evidence>
<keyword evidence="6" id="KW-0863">Zinc-finger</keyword>